<dbReference type="GeneTree" id="ENSGT01010000222294"/>
<keyword evidence="1" id="KW-0472">Membrane</keyword>
<protein>
    <recommendedName>
        <fullName evidence="2">Ig-like domain-containing protein</fullName>
    </recommendedName>
</protein>
<dbReference type="Ensembl" id="ENSPRET00000000306.1">
    <property type="protein sequence ID" value="ENSPREP00000000282.1"/>
    <property type="gene ID" value="ENSPREG00000000222.1"/>
</dbReference>
<dbReference type="SMART" id="SM00409">
    <property type="entry name" value="IG"/>
    <property type="match status" value="2"/>
</dbReference>
<sequence length="201" mass="22005">LSLTKRNEENLLCVFDLEGNSVNLTCSSDANPAASYNWYRGKDNKLMESNKNLIFNSINSHDSGQYYCTATNNRGQKNSSVSVNVTYAPRPPSVSRSPSGDIMVGKSVTLTCSSDANPAASYSWFKEGEKALKASEKSFTITNIQEEHSGNYYCKVQNKLGQHNATLSVTVVAVPLMYVLIGTIASILLIMISLLVFLISR</sequence>
<organism evidence="3 4">
    <name type="scientific">Poecilia reticulata</name>
    <name type="common">Guppy</name>
    <name type="synonym">Acanthophacelus reticulatus</name>
    <dbReference type="NCBI Taxonomy" id="8081"/>
    <lineage>
        <taxon>Eukaryota</taxon>
        <taxon>Metazoa</taxon>
        <taxon>Chordata</taxon>
        <taxon>Craniata</taxon>
        <taxon>Vertebrata</taxon>
        <taxon>Euteleostomi</taxon>
        <taxon>Actinopterygii</taxon>
        <taxon>Neopterygii</taxon>
        <taxon>Teleostei</taxon>
        <taxon>Neoteleostei</taxon>
        <taxon>Acanthomorphata</taxon>
        <taxon>Ovalentaria</taxon>
        <taxon>Atherinomorphae</taxon>
        <taxon>Cyprinodontiformes</taxon>
        <taxon>Poeciliidae</taxon>
        <taxon>Poeciliinae</taxon>
        <taxon>Poecilia</taxon>
    </lineage>
</organism>
<dbReference type="InterPro" id="IPR036179">
    <property type="entry name" value="Ig-like_dom_sf"/>
</dbReference>
<evidence type="ECO:0000259" key="2">
    <source>
        <dbReference type="PROSITE" id="PS50835"/>
    </source>
</evidence>
<dbReference type="InterPro" id="IPR007110">
    <property type="entry name" value="Ig-like_dom"/>
</dbReference>
<dbReference type="SMART" id="SM00408">
    <property type="entry name" value="IGc2"/>
    <property type="match status" value="2"/>
</dbReference>
<dbReference type="AlphaFoldDB" id="A0A3P9MSE4"/>
<accession>A0A3P9MSE4</accession>
<keyword evidence="4" id="KW-1185">Reference proteome</keyword>
<keyword evidence="1" id="KW-1133">Transmembrane helix</keyword>
<dbReference type="Pfam" id="PF13895">
    <property type="entry name" value="Ig_2"/>
    <property type="match status" value="2"/>
</dbReference>
<evidence type="ECO:0000313" key="4">
    <source>
        <dbReference type="Proteomes" id="UP000242638"/>
    </source>
</evidence>
<feature type="domain" description="Ig-like" evidence="2">
    <location>
        <begin position="18"/>
        <end position="84"/>
    </location>
</feature>
<dbReference type="InterPro" id="IPR003598">
    <property type="entry name" value="Ig_sub2"/>
</dbReference>
<reference evidence="4" key="1">
    <citation type="submission" date="2013-11" db="EMBL/GenBank/DDBJ databases">
        <title>The genomic landscape of the Guanapo guppy.</title>
        <authorList>
            <person name="Kuenstner A."/>
            <person name="Dreyer C."/>
        </authorList>
    </citation>
    <scope>NUCLEOTIDE SEQUENCE</scope>
    <source>
        <strain evidence="4">Guanapo</strain>
    </source>
</reference>
<evidence type="ECO:0000313" key="3">
    <source>
        <dbReference type="Ensembl" id="ENSPREP00000000282.1"/>
    </source>
</evidence>
<evidence type="ECO:0000256" key="1">
    <source>
        <dbReference type="SAM" id="Phobius"/>
    </source>
</evidence>
<dbReference type="PANTHER" id="PTHR46013">
    <property type="entry name" value="VASCULAR CELL ADHESION MOLECULE 1"/>
    <property type="match status" value="1"/>
</dbReference>
<feature type="domain" description="Ig-like" evidence="2">
    <location>
        <begin position="92"/>
        <end position="170"/>
    </location>
</feature>
<dbReference type="PROSITE" id="PS50835">
    <property type="entry name" value="IG_LIKE"/>
    <property type="match status" value="2"/>
</dbReference>
<reference evidence="3" key="2">
    <citation type="submission" date="2025-08" db="UniProtKB">
        <authorList>
            <consortium name="Ensembl"/>
        </authorList>
    </citation>
    <scope>IDENTIFICATION</scope>
    <source>
        <strain evidence="3">Guanapo</strain>
    </source>
</reference>
<dbReference type="OMA" id="CNANAYP"/>
<dbReference type="InterPro" id="IPR003599">
    <property type="entry name" value="Ig_sub"/>
</dbReference>
<dbReference type="PANTHER" id="PTHR46013:SF4">
    <property type="entry name" value="B-CELL RECEPTOR CD22-RELATED"/>
    <property type="match status" value="1"/>
</dbReference>
<name>A0A3P9MSE4_POERE</name>
<dbReference type="Gene3D" id="2.60.40.10">
    <property type="entry name" value="Immunoglobulins"/>
    <property type="match status" value="2"/>
</dbReference>
<dbReference type="SUPFAM" id="SSF48726">
    <property type="entry name" value="Immunoglobulin"/>
    <property type="match status" value="2"/>
</dbReference>
<dbReference type="InterPro" id="IPR013783">
    <property type="entry name" value="Ig-like_fold"/>
</dbReference>
<proteinExistence type="predicted"/>
<feature type="transmembrane region" description="Helical" evidence="1">
    <location>
        <begin position="176"/>
        <end position="199"/>
    </location>
</feature>
<dbReference type="Proteomes" id="UP000242638">
    <property type="component" value="Unassembled WGS sequence"/>
</dbReference>
<keyword evidence="1" id="KW-0812">Transmembrane</keyword>
<reference evidence="3" key="3">
    <citation type="submission" date="2025-09" db="UniProtKB">
        <authorList>
            <consortium name="Ensembl"/>
        </authorList>
    </citation>
    <scope>IDENTIFICATION</scope>
    <source>
        <strain evidence="3">Guanapo</strain>
    </source>
</reference>